<accession>A0A6A7ABN8</accession>
<keyword evidence="3" id="KW-1185">Reference proteome</keyword>
<evidence type="ECO:0000313" key="2">
    <source>
        <dbReference type="EMBL" id="KAF2830148.1"/>
    </source>
</evidence>
<dbReference type="EMBL" id="MU006220">
    <property type="protein sequence ID" value="KAF2830148.1"/>
    <property type="molecule type" value="Genomic_DNA"/>
</dbReference>
<evidence type="ECO:0000256" key="1">
    <source>
        <dbReference type="SAM" id="MobiDB-lite"/>
    </source>
</evidence>
<organism evidence="2 3">
    <name type="scientific">Ophiobolus disseminans</name>
    <dbReference type="NCBI Taxonomy" id="1469910"/>
    <lineage>
        <taxon>Eukaryota</taxon>
        <taxon>Fungi</taxon>
        <taxon>Dikarya</taxon>
        <taxon>Ascomycota</taxon>
        <taxon>Pezizomycotina</taxon>
        <taxon>Dothideomycetes</taxon>
        <taxon>Pleosporomycetidae</taxon>
        <taxon>Pleosporales</taxon>
        <taxon>Pleosporineae</taxon>
        <taxon>Phaeosphaeriaceae</taxon>
        <taxon>Ophiobolus</taxon>
    </lineage>
</organism>
<sequence>MSRVGSQLARQQFKFFTAIHAPEYTTLIANHVVSDHSHPLNATQKRRAREKKKDGLWWHATTSVSLTRSSCVRTWARRRLHEAVVGELKARGYDKDGKLINLKSPNSQETPSTQVNFGKLLDLRGSLRLHVLPPLIPAKFVEIKAEVGRTLDIVINAARGENLSTGVAKKTIGRPHWNPPPHAQTKKTSPSQRKMA</sequence>
<dbReference type="AlphaFoldDB" id="A0A6A7ABN8"/>
<evidence type="ECO:0000313" key="3">
    <source>
        <dbReference type="Proteomes" id="UP000799424"/>
    </source>
</evidence>
<name>A0A6A7ABN8_9PLEO</name>
<protein>
    <submittedName>
        <fullName evidence="2">Uncharacterized protein</fullName>
    </submittedName>
</protein>
<reference evidence="2" key="1">
    <citation type="journal article" date="2020" name="Stud. Mycol.">
        <title>101 Dothideomycetes genomes: a test case for predicting lifestyles and emergence of pathogens.</title>
        <authorList>
            <person name="Haridas S."/>
            <person name="Albert R."/>
            <person name="Binder M."/>
            <person name="Bloem J."/>
            <person name="Labutti K."/>
            <person name="Salamov A."/>
            <person name="Andreopoulos B."/>
            <person name="Baker S."/>
            <person name="Barry K."/>
            <person name="Bills G."/>
            <person name="Bluhm B."/>
            <person name="Cannon C."/>
            <person name="Castanera R."/>
            <person name="Culley D."/>
            <person name="Daum C."/>
            <person name="Ezra D."/>
            <person name="Gonzalez J."/>
            <person name="Henrissat B."/>
            <person name="Kuo A."/>
            <person name="Liang C."/>
            <person name="Lipzen A."/>
            <person name="Lutzoni F."/>
            <person name="Magnuson J."/>
            <person name="Mondo S."/>
            <person name="Nolan M."/>
            <person name="Ohm R."/>
            <person name="Pangilinan J."/>
            <person name="Park H.-J."/>
            <person name="Ramirez L."/>
            <person name="Alfaro M."/>
            <person name="Sun H."/>
            <person name="Tritt A."/>
            <person name="Yoshinaga Y."/>
            <person name="Zwiers L.-H."/>
            <person name="Turgeon B."/>
            <person name="Goodwin S."/>
            <person name="Spatafora J."/>
            <person name="Crous P."/>
            <person name="Grigoriev I."/>
        </authorList>
    </citation>
    <scope>NUCLEOTIDE SEQUENCE</scope>
    <source>
        <strain evidence="2">CBS 113818</strain>
    </source>
</reference>
<dbReference type="Proteomes" id="UP000799424">
    <property type="component" value="Unassembled WGS sequence"/>
</dbReference>
<gene>
    <name evidence="2" type="ORF">CC86DRAFT_181176</name>
</gene>
<feature type="compositionally biased region" description="Polar residues" evidence="1">
    <location>
        <begin position="186"/>
        <end position="196"/>
    </location>
</feature>
<dbReference type="OrthoDB" id="5238363at2759"/>
<feature type="region of interest" description="Disordered" evidence="1">
    <location>
        <begin position="170"/>
        <end position="196"/>
    </location>
</feature>
<proteinExistence type="predicted"/>